<evidence type="ECO:0000313" key="1">
    <source>
        <dbReference type="EMBL" id="MBC3794591.1"/>
    </source>
</evidence>
<dbReference type="Proteomes" id="UP000700732">
    <property type="component" value="Unassembled WGS sequence"/>
</dbReference>
<organism evidence="1 2">
    <name type="scientific">Spirosoma utsteinense</name>
    <dbReference type="NCBI Taxonomy" id="2585773"/>
    <lineage>
        <taxon>Bacteria</taxon>
        <taxon>Pseudomonadati</taxon>
        <taxon>Bacteroidota</taxon>
        <taxon>Cytophagia</taxon>
        <taxon>Cytophagales</taxon>
        <taxon>Cytophagaceae</taxon>
        <taxon>Spirosoma</taxon>
    </lineage>
</organism>
<keyword evidence="2" id="KW-1185">Reference proteome</keyword>
<name>A0ABR6WEZ8_9BACT</name>
<protein>
    <submittedName>
        <fullName evidence="1">Uncharacterized protein</fullName>
    </submittedName>
</protein>
<accession>A0ABR6WEZ8</accession>
<dbReference type="EMBL" id="VFIA01000051">
    <property type="protein sequence ID" value="MBC3794591.1"/>
    <property type="molecule type" value="Genomic_DNA"/>
</dbReference>
<evidence type="ECO:0000313" key="2">
    <source>
        <dbReference type="Proteomes" id="UP000700732"/>
    </source>
</evidence>
<proteinExistence type="predicted"/>
<reference evidence="1 2" key="1">
    <citation type="submission" date="2019-06" db="EMBL/GenBank/DDBJ databases">
        <title>Spirosoma utsteinense sp. nov. isolated from Antarctic ice-free soils.</title>
        <authorList>
            <person name="Tahon G."/>
        </authorList>
    </citation>
    <scope>NUCLEOTIDE SEQUENCE [LARGE SCALE GENOMIC DNA]</scope>
    <source>
        <strain evidence="1 2">LMG 31447</strain>
    </source>
</reference>
<comment type="caution">
    <text evidence="1">The sequence shown here is derived from an EMBL/GenBank/DDBJ whole genome shotgun (WGS) entry which is preliminary data.</text>
</comment>
<gene>
    <name evidence="1" type="ORF">FH603_5120</name>
</gene>
<sequence length="29" mass="3198">MYGLDRVPGKSLITSKAMIQQTVDFAITL</sequence>